<accession>A0A9P1MUS4</accession>
<comment type="similarity">
    <text evidence="1 8">Belongs to the peptidase A22A family.</text>
</comment>
<feature type="transmembrane region" description="Helical" evidence="8">
    <location>
        <begin position="148"/>
        <end position="165"/>
    </location>
</feature>
<comment type="caution">
    <text evidence="10">The sequence shown here is derived from an EMBL/GenBank/DDBJ whole genome shotgun (WGS) entry which is preliminary data.</text>
</comment>
<evidence type="ECO:0000313" key="11">
    <source>
        <dbReference type="Proteomes" id="UP001152747"/>
    </source>
</evidence>
<dbReference type="SMART" id="SM00730">
    <property type="entry name" value="PSN"/>
    <property type="match status" value="1"/>
</dbReference>
<keyword evidence="4 8" id="KW-0914">Notch signaling pathway</keyword>
<evidence type="ECO:0000256" key="4">
    <source>
        <dbReference type="ARBA" id="ARBA00022976"/>
    </source>
</evidence>
<dbReference type="GO" id="GO:0042500">
    <property type="term" value="F:aspartic endopeptidase activity, intramembrane cleaving"/>
    <property type="evidence" value="ECO:0007669"/>
    <property type="project" value="InterPro"/>
</dbReference>
<dbReference type="PRINTS" id="PR01072">
    <property type="entry name" value="PRESENILIN"/>
</dbReference>
<dbReference type="Gene3D" id="1.10.472.100">
    <property type="entry name" value="Presenilin"/>
    <property type="match status" value="1"/>
</dbReference>
<dbReference type="GO" id="GO:0070765">
    <property type="term" value="C:gamma-secretase complex"/>
    <property type="evidence" value="ECO:0007669"/>
    <property type="project" value="TreeGrafter"/>
</dbReference>
<dbReference type="InterPro" id="IPR042524">
    <property type="entry name" value="Presenilin_C"/>
</dbReference>
<dbReference type="Pfam" id="PF01080">
    <property type="entry name" value="Presenilin"/>
    <property type="match status" value="1"/>
</dbReference>
<dbReference type="GO" id="GO:0055074">
    <property type="term" value="P:calcium ion homeostasis"/>
    <property type="evidence" value="ECO:0007669"/>
    <property type="project" value="TreeGrafter"/>
</dbReference>
<feature type="transmembrane region" description="Helical" evidence="8">
    <location>
        <begin position="116"/>
        <end position="136"/>
    </location>
</feature>
<evidence type="ECO:0000256" key="1">
    <source>
        <dbReference type="ARBA" id="ARBA00008604"/>
    </source>
</evidence>
<proteinExistence type="inferred from homology"/>
<keyword evidence="7 8" id="KW-0472">Membrane</keyword>
<gene>
    <name evidence="10" type="ORF">CAMP_LOCUS2233</name>
</gene>
<keyword evidence="3 8" id="KW-0256">Endoplasmic reticulum</keyword>
<keyword evidence="11" id="KW-1185">Reference proteome</keyword>
<dbReference type="EC" id="3.4.23.-" evidence="8"/>
<feature type="region of interest" description="Disordered" evidence="9">
    <location>
        <begin position="226"/>
        <end position="255"/>
    </location>
</feature>
<keyword evidence="8" id="KW-0378">Hydrolase</keyword>
<comment type="subcellular location">
    <subcellularLocation>
        <location evidence="8">Endoplasmic reticulum membrane</location>
        <topology evidence="8">Multi-pass membrane protein</topology>
    </subcellularLocation>
    <subcellularLocation>
        <location evidence="8">Golgi apparatus membrane</location>
        <topology evidence="8">Multi-pass membrane protein</topology>
    </subcellularLocation>
</comment>
<dbReference type="GO" id="GO:0006509">
    <property type="term" value="P:membrane protein ectodomain proteolysis"/>
    <property type="evidence" value="ECO:0007669"/>
    <property type="project" value="TreeGrafter"/>
</dbReference>
<dbReference type="Proteomes" id="UP001152747">
    <property type="component" value="Unassembled WGS sequence"/>
</dbReference>
<keyword evidence="2 8" id="KW-0812">Transmembrane</keyword>
<dbReference type="AlphaFoldDB" id="A0A9P1MUS4"/>
<feature type="transmembrane region" description="Helical" evidence="8">
    <location>
        <begin position="58"/>
        <end position="78"/>
    </location>
</feature>
<comment type="domain">
    <text evidence="8">The PAL motif is required for normal active site conformation.</text>
</comment>
<feature type="transmembrane region" description="Helical" evidence="8">
    <location>
        <begin position="90"/>
        <end position="110"/>
    </location>
</feature>
<dbReference type="GO" id="GO:0016485">
    <property type="term" value="P:protein processing"/>
    <property type="evidence" value="ECO:0007669"/>
    <property type="project" value="InterPro"/>
</dbReference>
<feature type="transmembrane region" description="Helical" evidence="8">
    <location>
        <begin position="322"/>
        <end position="346"/>
    </location>
</feature>
<evidence type="ECO:0000256" key="3">
    <source>
        <dbReference type="ARBA" id="ARBA00022824"/>
    </source>
</evidence>
<sequence length="352" mass="40041">MPRQKVVYGADSLTRVLYPVAICMLIVIANVLIIKEEEGEAKIIIGLFKSYDAQESPLMAIIVFGFITVATWLGVMCYKFKLYTAIRIYLMLNTAMTFYVFAFLQIRRIFESLSIPISKITIFFVLFNFASLGMFVVHWKSSIRLNQFYLITMAALTSLFILYNLPDWTVWLVLVAMSLWDLFAVLAPCGPLQMLIKTARRRGDSKFPAILYSTMAEIEIEELEMTDRTDRSSQPLLNQSEVSDTSRNAATTSRRPTQVEEIRGTIRLGLGDFVFYSLMIANVVQTSNYLTTISCFISNLAGLAITLPIVSFAQKPLPALPFPLFFAAFFYFFSHIAITPFTQFFARNLIIF</sequence>
<keyword evidence="6 8" id="KW-0333">Golgi apparatus</keyword>
<keyword evidence="8" id="KW-0645">Protease</keyword>
<dbReference type="GO" id="GO:0005789">
    <property type="term" value="C:endoplasmic reticulum membrane"/>
    <property type="evidence" value="ECO:0007669"/>
    <property type="project" value="UniProtKB-SubCell"/>
</dbReference>
<feature type="compositionally biased region" description="Polar residues" evidence="9">
    <location>
        <begin position="232"/>
        <end position="255"/>
    </location>
</feature>
<feature type="transmembrane region" description="Helical" evidence="8">
    <location>
        <begin position="289"/>
        <end position="310"/>
    </location>
</feature>
<dbReference type="GO" id="GO:0034205">
    <property type="term" value="P:amyloid-beta formation"/>
    <property type="evidence" value="ECO:0007669"/>
    <property type="project" value="TreeGrafter"/>
</dbReference>
<evidence type="ECO:0000256" key="9">
    <source>
        <dbReference type="SAM" id="MobiDB-lite"/>
    </source>
</evidence>
<dbReference type="InterPro" id="IPR001108">
    <property type="entry name" value="Peptidase_A22A"/>
</dbReference>
<protein>
    <recommendedName>
        <fullName evidence="8">Presenilin</fullName>
        <ecNumber evidence="8">3.4.23.-</ecNumber>
    </recommendedName>
</protein>
<comment type="subunit">
    <text evidence="8">Homodimer.</text>
</comment>
<evidence type="ECO:0000256" key="6">
    <source>
        <dbReference type="ARBA" id="ARBA00023034"/>
    </source>
</evidence>
<keyword evidence="5 8" id="KW-1133">Transmembrane helix</keyword>
<evidence type="ECO:0000256" key="2">
    <source>
        <dbReference type="ARBA" id="ARBA00022692"/>
    </source>
</evidence>
<dbReference type="PANTHER" id="PTHR10202">
    <property type="entry name" value="PRESENILIN"/>
    <property type="match status" value="1"/>
</dbReference>
<evidence type="ECO:0000256" key="5">
    <source>
        <dbReference type="ARBA" id="ARBA00022989"/>
    </source>
</evidence>
<comment type="function">
    <text evidence="8">Probable subunit of the gamma-secretase complex, an endoprotease complex that catalyzes the intramembrane cleavage of integral membrane proteins such as Notch receptors.</text>
</comment>
<dbReference type="GO" id="GO:0000139">
    <property type="term" value="C:Golgi membrane"/>
    <property type="evidence" value="ECO:0007669"/>
    <property type="project" value="UniProtKB-SubCell"/>
</dbReference>
<dbReference type="InterPro" id="IPR006639">
    <property type="entry name" value="Preselin/SPP"/>
</dbReference>
<evidence type="ECO:0000256" key="7">
    <source>
        <dbReference type="ARBA" id="ARBA00023136"/>
    </source>
</evidence>
<organism evidence="10 11">
    <name type="scientific">Caenorhabditis angaria</name>
    <dbReference type="NCBI Taxonomy" id="860376"/>
    <lineage>
        <taxon>Eukaryota</taxon>
        <taxon>Metazoa</taxon>
        <taxon>Ecdysozoa</taxon>
        <taxon>Nematoda</taxon>
        <taxon>Chromadorea</taxon>
        <taxon>Rhabditida</taxon>
        <taxon>Rhabditina</taxon>
        <taxon>Rhabditomorpha</taxon>
        <taxon>Rhabditoidea</taxon>
        <taxon>Rhabditidae</taxon>
        <taxon>Peloderinae</taxon>
        <taxon>Caenorhabditis</taxon>
    </lineage>
</organism>
<feature type="transmembrane region" description="Helical" evidence="8">
    <location>
        <begin position="12"/>
        <end position="34"/>
    </location>
</feature>
<dbReference type="EMBL" id="CANHGI010000001">
    <property type="protein sequence ID" value="CAI5439596.1"/>
    <property type="molecule type" value="Genomic_DNA"/>
</dbReference>
<evidence type="ECO:0000313" key="10">
    <source>
        <dbReference type="EMBL" id="CAI5439596.1"/>
    </source>
</evidence>
<reference evidence="10" key="1">
    <citation type="submission" date="2022-11" db="EMBL/GenBank/DDBJ databases">
        <authorList>
            <person name="Kikuchi T."/>
        </authorList>
    </citation>
    <scope>NUCLEOTIDE SEQUENCE</scope>
    <source>
        <strain evidence="10">PS1010</strain>
    </source>
</reference>
<evidence type="ECO:0000256" key="8">
    <source>
        <dbReference type="RuleBase" id="RU361148"/>
    </source>
</evidence>
<dbReference type="PANTHER" id="PTHR10202:SF14">
    <property type="entry name" value="PRESENILIN HOP-1"/>
    <property type="match status" value="1"/>
</dbReference>
<name>A0A9P1MUS4_9PELO</name>
<dbReference type="GO" id="GO:0007219">
    <property type="term" value="P:Notch signaling pathway"/>
    <property type="evidence" value="ECO:0007669"/>
    <property type="project" value="UniProtKB-KW"/>
</dbReference>
<dbReference type="OrthoDB" id="20287at2759"/>
<feature type="transmembrane region" description="Helical" evidence="8">
    <location>
        <begin position="171"/>
        <end position="196"/>
    </location>
</feature>